<dbReference type="PANTHER" id="PTHR43479">
    <property type="entry name" value="ACREF/ENVCD OPERON REPRESSOR-RELATED"/>
    <property type="match status" value="1"/>
</dbReference>
<keyword evidence="1" id="KW-0238">DNA-binding</keyword>
<dbReference type="InterPro" id="IPR050624">
    <property type="entry name" value="HTH-type_Tx_Regulator"/>
</dbReference>
<keyword evidence="3" id="KW-1185">Reference proteome</keyword>
<dbReference type="STRING" id="162209.IJ22_22110"/>
<dbReference type="InterPro" id="IPR001647">
    <property type="entry name" value="HTH_TetR"/>
</dbReference>
<proteinExistence type="predicted"/>
<dbReference type="Gene3D" id="1.10.10.60">
    <property type="entry name" value="Homeodomain-like"/>
    <property type="match status" value="1"/>
</dbReference>
<reference evidence="2 3" key="2">
    <citation type="journal article" date="2016" name="Genome Announc.">
        <title>Complete Genome Sequences of Two Interactive Moderate Thermophiles, Paenibacillus napthalenovorans 32O-Y and Paenibacillus sp. 32O-W.</title>
        <authorList>
            <person name="Butler R.R.III."/>
            <person name="Wang J."/>
            <person name="Stark B.C."/>
            <person name="Pombert J.F."/>
        </authorList>
    </citation>
    <scope>NUCLEOTIDE SEQUENCE [LARGE SCALE GENOMIC DNA]</scope>
    <source>
        <strain evidence="2 3">32O-Y</strain>
    </source>
</reference>
<dbReference type="KEGG" id="pnp:IJ22_22110"/>
<reference evidence="3" key="1">
    <citation type="submission" date="2015-12" db="EMBL/GenBank/DDBJ databases">
        <title>Complete genome sequences of two moderately thermophilic Paenibacillus species.</title>
        <authorList>
            <person name="Butler R.III."/>
            <person name="Wang J."/>
            <person name="Stark B.C."/>
            <person name="Pombert J.-F."/>
        </authorList>
    </citation>
    <scope>NUCLEOTIDE SEQUENCE [LARGE SCALE GENOMIC DNA]</scope>
    <source>
        <strain evidence="3">32O-Y</strain>
    </source>
</reference>
<dbReference type="InterPro" id="IPR036271">
    <property type="entry name" value="Tet_transcr_reg_TetR-rel_C_sf"/>
</dbReference>
<evidence type="ECO:0000256" key="1">
    <source>
        <dbReference type="ARBA" id="ARBA00023125"/>
    </source>
</evidence>
<gene>
    <name evidence="2" type="ORF">IJ22_22110</name>
</gene>
<dbReference type="PROSITE" id="PS50977">
    <property type="entry name" value="HTH_TETR_2"/>
    <property type="match status" value="1"/>
</dbReference>
<dbReference type="Proteomes" id="UP000061660">
    <property type="component" value="Chromosome"/>
</dbReference>
<evidence type="ECO:0000313" key="3">
    <source>
        <dbReference type="Proteomes" id="UP000061660"/>
    </source>
</evidence>
<dbReference type="PRINTS" id="PR00455">
    <property type="entry name" value="HTHTETR"/>
</dbReference>
<accession>A0A0U2U8A9</accession>
<dbReference type="OrthoDB" id="9812484at2"/>
<dbReference type="Pfam" id="PF00440">
    <property type="entry name" value="TetR_N"/>
    <property type="match status" value="1"/>
</dbReference>
<protein>
    <submittedName>
        <fullName evidence="2">TetR family transcriptional regulator</fullName>
    </submittedName>
</protein>
<dbReference type="InterPro" id="IPR009057">
    <property type="entry name" value="Homeodomain-like_sf"/>
</dbReference>
<sequence length="194" mass="22485">MSTIDRRKMILAAATQSFAQFGYKATTMELVAKIANVGKGTTYTFFRTKEELFDEILRKALQEMKEVCERAIKREDTFDQNLIRVLDALLEFRADHELFVKLAQEVRDIGTVQALEGIKRLENLVLEYMRQEIEAAIEKGEIKPCDSRVISFMLLKFYIALTTEWSQTHEPLNKEQIKQYMQLLLSEGLLAKPN</sequence>
<dbReference type="SUPFAM" id="SSF48498">
    <property type="entry name" value="Tetracyclin repressor-like, C-terminal domain"/>
    <property type="match status" value="1"/>
</dbReference>
<dbReference type="EMBL" id="CP013652">
    <property type="protein sequence ID" value="ALS22585.1"/>
    <property type="molecule type" value="Genomic_DNA"/>
</dbReference>
<dbReference type="PATRIC" id="fig|162209.4.peg.2354"/>
<dbReference type="Gene3D" id="1.10.357.10">
    <property type="entry name" value="Tetracycline Repressor, domain 2"/>
    <property type="match status" value="1"/>
</dbReference>
<evidence type="ECO:0000313" key="2">
    <source>
        <dbReference type="EMBL" id="ALS22585.1"/>
    </source>
</evidence>
<dbReference type="SUPFAM" id="SSF46689">
    <property type="entry name" value="Homeodomain-like"/>
    <property type="match status" value="1"/>
</dbReference>
<dbReference type="RefSeq" id="WP_054817863.1">
    <property type="nucleotide sequence ID" value="NZ_BJCS01000001.1"/>
</dbReference>
<dbReference type="GO" id="GO:0003677">
    <property type="term" value="F:DNA binding"/>
    <property type="evidence" value="ECO:0007669"/>
    <property type="project" value="UniProtKB-UniRule"/>
</dbReference>
<name>A0A0U2U8A9_9BACL</name>
<dbReference type="PANTHER" id="PTHR43479:SF11">
    <property type="entry name" value="ACREF_ENVCD OPERON REPRESSOR-RELATED"/>
    <property type="match status" value="1"/>
</dbReference>
<dbReference type="AlphaFoldDB" id="A0A0U2U8A9"/>
<organism evidence="2 3">
    <name type="scientific">Paenibacillus naphthalenovorans</name>
    <dbReference type="NCBI Taxonomy" id="162209"/>
    <lineage>
        <taxon>Bacteria</taxon>
        <taxon>Bacillati</taxon>
        <taxon>Bacillota</taxon>
        <taxon>Bacilli</taxon>
        <taxon>Bacillales</taxon>
        <taxon>Paenibacillaceae</taxon>
        <taxon>Paenibacillus</taxon>
    </lineage>
</organism>